<reference evidence="2 3" key="1">
    <citation type="submission" date="2024-04" db="EMBL/GenBank/DDBJ databases">
        <title>The reference genome of an endangered Asteraceae, Deinandra increscens subsp. villosa, native to the Central Coast of California.</title>
        <authorList>
            <person name="Guilliams M."/>
            <person name="Hasenstab-Lehman K."/>
            <person name="Meyer R."/>
            <person name="Mcevoy S."/>
        </authorList>
    </citation>
    <scope>NUCLEOTIDE SEQUENCE [LARGE SCALE GENOMIC DNA]</scope>
    <source>
        <tissue evidence="2">Leaf</tissue>
    </source>
</reference>
<feature type="compositionally biased region" description="Basic and acidic residues" evidence="1">
    <location>
        <begin position="631"/>
        <end position="640"/>
    </location>
</feature>
<feature type="compositionally biased region" description="Basic and acidic residues" evidence="1">
    <location>
        <begin position="107"/>
        <end position="118"/>
    </location>
</feature>
<dbReference type="AlphaFoldDB" id="A0AAP0H215"/>
<comment type="caution">
    <text evidence="2">The sequence shown here is derived from an EMBL/GenBank/DDBJ whole genome shotgun (WGS) entry which is preliminary data.</text>
</comment>
<keyword evidence="3" id="KW-1185">Reference proteome</keyword>
<feature type="compositionally biased region" description="Polar residues" evidence="1">
    <location>
        <begin position="30"/>
        <end position="51"/>
    </location>
</feature>
<feature type="region of interest" description="Disordered" evidence="1">
    <location>
        <begin position="30"/>
        <end position="129"/>
    </location>
</feature>
<organism evidence="2 3">
    <name type="scientific">Deinandra increscens subsp. villosa</name>
    <dbReference type="NCBI Taxonomy" id="3103831"/>
    <lineage>
        <taxon>Eukaryota</taxon>
        <taxon>Viridiplantae</taxon>
        <taxon>Streptophyta</taxon>
        <taxon>Embryophyta</taxon>
        <taxon>Tracheophyta</taxon>
        <taxon>Spermatophyta</taxon>
        <taxon>Magnoliopsida</taxon>
        <taxon>eudicotyledons</taxon>
        <taxon>Gunneridae</taxon>
        <taxon>Pentapetalae</taxon>
        <taxon>asterids</taxon>
        <taxon>campanulids</taxon>
        <taxon>Asterales</taxon>
        <taxon>Asteraceae</taxon>
        <taxon>Asteroideae</taxon>
        <taxon>Heliantheae alliance</taxon>
        <taxon>Madieae</taxon>
        <taxon>Madiinae</taxon>
        <taxon>Deinandra</taxon>
    </lineage>
</organism>
<name>A0AAP0H215_9ASTR</name>
<accession>A0AAP0H215</accession>
<dbReference type="EMBL" id="JBCNJP010000010">
    <property type="protein sequence ID" value="KAK9071998.1"/>
    <property type="molecule type" value="Genomic_DNA"/>
</dbReference>
<protein>
    <submittedName>
        <fullName evidence="2">Uncharacterized protein</fullName>
    </submittedName>
</protein>
<evidence type="ECO:0000313" key="3">
    <source>
        <dbReference type="Proteomes" id="UP001408789"/>
    </source>
</evidence>
<feature type="compositionally biased region" description="Basic and acidic residues" evidence="1">
    <location>
        <begin position="650"/>
        <end position="667"/>
    </location>
</feature>
<proteinExistence type="predicted"/>
<gene>
    <name evidence="2" type="ORF">SSX86_008429</name>
</gene>
<feature type="region of interest" description="Disordered" evidence="1">
    <location>
        <begin position="575"/>
        <end position="778"/>
    </location>
</feature>
<feature type="region of interest" description="Disordered" evidence="1">
    <location>
        <begin position="815"/>
        <end position="851"/>
    </location>
</feature>
<dbReference type="PANTHER" id="PTHR34835:SF90">
    <property type="entry name" value="AMINOTRANSFERASE-LIKE PLANT MOBILE DOMAIN-CONTAINING PROTEIN"/>
    <property type="match status" value="1"/>
</dbReference>
<dbReference type="Proteomes" id="UP001408789">
    <property type="component" value="Unassembled WGS sequence"/>
</dbReference>
<dbReference type="PANTHER" id="PTHR34835">
    <property type="entry name" value="OS07G0283600 PROTEIN-RELATED"/>
    <property type="match status" value="1"/>
</dbReference>
<feature type="compositionally biased region" description="Acidic residues" evidence="1">
    <location>
        <begin position="618"/>
        <end position="630"/>
    </location>
</feature>
<feature type="compositionally biased region" description="Basic residues" evidence="1">
    <location>
        <begin position="52"/>
        <end position="77"/>
    </location>
</feature>
<feature type="compositionally biased region" description="Basic and acidic residues" evidence="1">
    <location>
        <begin position="596"/>
        <end position="617"/>
    </location>
</feature>
<evidence type="ECO:0000313" key="2">
    <source>
        <dbReference type="EMBL" id="KAK9071998.1"/>
    </source>
</evidence>
<feature type="compositionally biased region" description="Basic and acidic residues" evidence="1">
    <location>
        <begin position="693"/>
        <end position="705"/>
    </location>
</feature>
<sequence length="927" mass="102990">MVAHQTSPSILCNKNSSETIPMCDVDSALNTSPKPNLNVVSQITPDSFHTSPTKKSRNKLKVTWRHGLVRRSGRRRNNGSLSNSPETPHVLESDDPEMSESPVSVSKKRDATVEDAQKSKKRKKHNMDKPVVIELSDSVPKKKHVQNSKKRKKHNMDKAHVIELSDSASKKKDAMKRKGKTPIVSPDVNDDDFSTDITLTDFIKQRSSSKKVPPNNHSLKQSMAVAPEKVITSDPTAAQDDPKFRSLRTRSSPIQFSKCVRLLRPKQKEVVRKMGFGQLLTFMCDGVPLKLGHFVVDNFNPKRMVIQVGDHSVRVNPKAIHKLLGVPFGGRKLKDGNPLRSRDPKVVEWRNRYPRKNVPPTKIVKNITNAPDEDSFFFRMDFVMCFLSVLVECRAQGRLKENFLNYITSDIDWNGIDWCHYITKSMKGCKDNWKRDTWDSNFAGPLAILTLLYVDSFTCEGIEPDPSKNAISFWTMDKLKCRENWETKHGGFGKGKFKTLSKAVDDGSEKLSGFDISYLVAEVENDIMNLANVKSNLDHSFYQLKNNSPQSPQLKLLQDKYMEIISSGPIYSPPPLNSHVIGADSNPQHDPVADEQANHSAHELEQSHSSNRSKDSVSDEEGSEPSDVEDSNSKNDHEDTGVDENVGDSPDQHTRSFKGPDDQHHEAYSGAPTDSSSDDEAETYAKFCAGDSLYDHSNKYDKVSLDDEAQPIQASAHHPEPLNQTHADHQYAPAKVKKAPSIVEEESDPSGVIANASVVETSKFEEEAPAQDAKTDNQASVDNLNAHEKNDKVSDEPHHIITSVLDELLESLKAQPSPENIPSPQKAPGSKLFPVSSTPKASTPDVDNNMPESPIAAVPITAVPMIEKVTEVAAIMDSKRINAARHTSVSDVSMSTCLHSAVQLGAPFSMEETKILNLLFNPQQNTM</sequence>
<feature type="region of interest" description="Disordered" evidence="1">
    <location>
        <begin position="167"/>
        <end position="187"/>
    </location>
</feature>
<evidence type="ECO:0000256" key="1">
    <source>
        <dbReference type="SAM" id="MobiDB-lite"/>
    </source>
</evidence>